<feature type="chain" id="PRO_5045688342" evidence="1">
    <location>
        <begin position="21"/>
        <end position="156"/>
    </location>
</feature>
<reference evidence="2 3" key="1">
    <citation type="submission" date="2024-03" db="EMBL/GenBank/DDBJ databases">
        <title>Community enrichment and isolation of bacterial strains for fucoidan degradation.</title>
        <authorList>
            <person name="Sichert A."/>
        </authorList>
    </citation>
    <scope>NUCLEOTIDE SEQUENCE [LARGE SCALE GENOMIC DNA]</scope>
    <source>
        <strain evidence="2 3">AS76</strain>
    </source>
</reference>
<gene>
    <name evidence="2" type="ORF">WNY58_00575</name>
</gene>
<dbReference type="EMBL" id="JBBMRA010000001">
    <property type="protein sequence ID" value="MEM5534871.1"/>
    <property type="molecule type" value="Genomic_DNA"/>
</dbReference>
<keyword evidence="1" id="KW-0732">Signal</keyword>
<organism evidence="2 3">
    <name type="scientific">Neptuniibacter pectenicola</name>
    <dbReference type="NCBI Taxonomy" id="1806669"/>
    <lineage>
        <taxon>Bacteria</taxon>
        <taxon>Pseudomonadati</taxon>
        <taxon>Pseudomonadota</taxon>
        <taxon>Gammaproteobacteria</taxon>
        <taxon>Oceanospirillales</taxon>
        <taxon>Oceanospirillaceae</taxon>
        <taxon>Neptuniibacter</taxon>
    </lineage>
</organism>
<dbReference type="Proteomes" id="UP001449225">
    <property type="component" value="Unassembled WGS sequence"/>
</dbReference>
<evidence type="ECO:0000256" key="1">
    <source>
        <dbReference type="SAM" id="SignalP"/>
    </source>
</evidence>
<protein>
    <submittedName>
        <fullName evidence="2">Uncharacterized protein</fullName>
    </submittedName>
</protein>
<comment type="caution">
    <text evidence="2">The sequence shown here is derived from an EMBL/GenBank/DDBJ whole genome shotgun (WGS) entry which is preliminary data.</text>
</comment>
<name>A0ABU9TNB3_9GAMM</name>
<sequence>MIKRSVLTAILIAISLFVRAEDSVGEKILAVDQLFKEVRYRDEDINLEGGVTIQQYFQTQLSMCKDGVELVMHEIGPKVIGKYYKNLEGADKKEQRMEFIKNYSFCSEMVRNNDPEKKRVITAADIKKRKKKMEESVEHYRNGKNVTVTFVKKEEP</sequence>
<keyword evidence="3" id="KW-1185">Reference proteome</keyword>
<feature type="signal peptide" evidence="1">
    <location>
        <begin position="1"/>
        <end position="20"/>
    </location>
</feature>
<proteinExistence type="predicted"/>
<evidence type="ECO:0000313" key="3">
    <source>
        <dbReference type="Proteomes" id="UP001449225"/>
    </source>
</evidence>
<accession>A0ABU9TNB3</accession>
<dbReference type="RefSeq" id="WP_342853384.1">
    <property type="nucleotide sequence ID" value="NZ_JBBMRA010000001.1"/>
</dbReference>
<evidence type="ECO:0000313" key="2">
    <source>
        <dbReference type="EMBL" id="MEM5534871.1"/>
    </source>
</evidence>